<reference evidence="2" key="3">
    <citation type="submission" date="2025-09" db="UniProtKB">
        <authorList>
            <consortium name="Ensembl"/>
        </authorList>
    </citation>
    <scope>IDENTIFICATION</scope>
</reference>
<protein>
    <recommendedName>
        <fullName evidence="1">Reverse transcriptase domain-containing protein</fullName>
    </recommendedName>
</protein>
<dbReference type="Pfam" id="PF03372">
    <property type="entry name" value="Exo_endo_phos"/>
    <property type="match status" value="1"/>
</dbReference>
<dbReference type="GO" id="GO:0003824">
    <property type="term" value="F:catalytic activity"/>
    <property type="evidence" value="ECO:0007669"/>
    <property type="project" value="InterPro"/>
</dbReference>
<proteinExistence type="predicted"/>
<dbReference type="Ensembl" id="ENSACAT00000037857.1">
    <property type="protein sequence ID" value="ENSACAP00000028417.1"/>
    <property type="gene ID" value="ENSACAG00000040623.1"/>
</dbReference>
<dbReference type="PANTHER" id="PTHR31635:SF196">
    <property type="entry name" value="REVERSE TRANSCRIPTASE DOMAIN-CONTAINING PROTEIN-RELATED"/>
    <property type="match status" value="1"/>
</dbReference>
<name>A0A803SZM7_ANOCA</name>
<dbReference type="Gene3D" id="3.60.10.10">
    <property type="entry name" value="Endonuclease/exonuclease/phosphatase"/>
    <property type="match status" value="1"/>
</dbReference>
<dbReference type="PROSITE" id="PS50878">
    <property type="entry name" value="RT_POL"/>
    <property type="match status" value="1"/>
</dbReference>
<dbReference type="InterPro" id="IPR000477">
    <property type="entry name" value="RT_dom"/>
</dbReference>
<dbReference type="CDD" id="cd09076">
    <property type="entry name" value="L1-EN"/>
    <property type="match status" value="1"/>
</dbReference>
<keyword evidence="3" id="KW-1185">Reference proteome</keyword>
<dbReference type="SUPFAM" id="SSF56672">
    <property type="entry name" value="DNA/RNA polymerases"/>
    <property type="match status" value="1"/>
</dbReference>
<evidence type="ECO:0000313" key="2">
    <source>
        <dbReference type="Ensembl" id="ENSACAP00000028417.1"/>
    </source>
</evidence>
<dbReference type="InterPro" id="IPR036691">
    <property type="entry name" value="Endo/exonu/phosph_ase_sf"/>
</dbReference>
<dbReference type="InterPro" id="IPR005135">
    <property type="entry name" value="Endo/exonuclease/phosphatase"/>
</dbReference>
<dbReference type="SUPFAM" id="SSF56219">
    <property type="entry name" value="DNase I-like"/>
    <property type="match status" value="1"/>
</dbReference>
<dbReference type="InParanoid" id="A0A803SZM7"/>
<dbReference type="AlphaFoldDB" id="A0A803SZM7"/>
<reference evidence="2 3" key="1">
    <citation type="submission" date="2009-12" db="EMBL/GenBank/DDBJ databases">
        <title>The Genome Sequence of Anolis carolinensis (Green Anole Lizard).</title>
        <authorList>
            <consortium name="The Genome Sequencing Platform"/>
            <person name="Di Palma F."/>
            <person name="Alfoldi J."/>
            <person name="Heiman D."/>
            <person name="Young S."/>
            <person name="Grabherr M."/>
            <person name="Johnson J."/>
            <person name="Lander E.S."/>
            <person name="Lindblad-Toh K."/>
        </authorList>
    </citation>
    <scope>NUCLEOTIDE SEQUENCE [LARGE SCALE GENOMIC DNA]</scope>
    <source>
        <strain evidence="2 3">JBL SC #1</strain>
    </source>
</reference>
<evidence type="ECO:0000259" key="1">
    <source>
        <dbReference type="PROSITE" id="PS50878"/>
    </source>
</evidence>
<dbReference type="GeneTree" id="ENSGT01150000286916"/>
<dbReference type="PANTHER" id="PTHR31635">
    <property type="entry name" value="REVERSE TRANSCRIPTASE DOMAIN-CONTAINING PROTEIN-RELATED"/>
    <property type="match status" value="1"/>
</dbReference>
<dbReference type="CDD" id="cd01650">
    <property type="entry name" value="RT_nLTR_like"/>
    <property type="match status" value="1"/>
</dbReference>
<organism evidence="2 3">
    <name type="scientific">Anolis carolinensis</name>
    <name type="common">Green anole</name>
    <name type="synonym">American chameleon</name>
    <dbReference type="NCBI Taxonomy" id="28377"/>
    <lineage>
        <taxon>Eukaryota</taxon>
        <taxon>Metazoa</taxon>
        <taxon>Chordata</taxon>
        <taxon>Craniata</taxon>
        <taxon>Vertebrata</taxon>
        <taxon>Euteleostomi</taxon>
        <taxon>Lepidosauria</taxon>
        <taxon>Squamata</taxon>
        <taxon>Bifurcata</taxon>
        <taxon>Unidentata</taxon>
        <taxon>Episquamata</taxon>
        <taxon>Toxicofera</taxon>
        <taxon>Iguania</taxon>
        <taxon>Dactyloidae</taxon>
        <taxon>Anolis</taxon>
    </lineage>
</organism>
<dbReference type="InterPro" id="IPR043502">
    <property type="entry name" value="DNA/RNA_pol_sf"/>
</dbReference>
<dbReference type="Proteomes" id="UP000001646">
    <property type="component" value="Chromosome 5"/>
</dbReference>
<evidence type="ECO:0000313" key="3">
    <source>
        <dbReference type="Proteomes" id="UP000001646"/>
    </source>
</evidence>
<accession>A0A803SZM7</accession>
<dbReference type="Pfam" id="PF00078">
    <property type="entry name" value="RVT_1"/>
    <property type="match status" value="1"/>
</dbReference>
<feature type="domain" description="Reverse transcriptase" evidence="1">
    <location>
        <begin position="510"/>
        <end position="784"/>
    </location>
</feature>
<reference evidence="2" key="2">
    <citation type="submission" date="2025-08" db="UniProtKB">
        <authorList>
            <consortium name="Ensembl"/>
        </authorList>
    </citation>
    <scope>IDENTIFICATION</scope>
</reference>
<sequence>MREIQQKRREHKEMSKVCYQLKCFSNNLNGLNSPNKRNRLFNKLKKEKYNIIAIQETHIALKHISLLKKGYLGQSFIAADKVKKRGVVLYIDDKFPAKEVFKDNEGRVIAVTIDFENEKILICNIYAPNGPKTKFIKTLREKINNTEFDHMILLGDFNGVLDVKLDKTNSSKKVRETTSLPKNLIVLKEEYDLIDPWRELNPTSKDYTHFSNRHQAWSRIDMIWTSKSLMTTISDIQIRARDISDHCPLTMVINKKHCLKKWRLNENLLKHKQDVNKINAMIVEYFSINDNGETNPQIVWDAFKAVARGFFIQLNSSKRKHKDLEWNRLNKEIEAKEKELKINPKNQKIKRNLALLAKMKERWDLEEVAKKIKWVKQYAFENANKPGKWLARLIRKKKQNRQIMKIKFEERMVNSDKEIREAFQKFYVNLYSKDNINPEAITEYLGKQKLDKITDEQRLDLNKEITEEEILKAIKSLDSNKTPGPDGFIAGFYKLGQPEMIKFLKKLMNQALQDKVIPETWKEATIIMIPKEDADPSETKNYRPISLLNTDYKIFTKILANRLKKFLNGWIGEDQTGFLPSRTIKDNVRVILDAMEFYEQHNQREVGFLSVDAEKAFDNLNWNFFKLLFQELDLGTQIQNGINSIYEDQWAKIQINGQETDKIVISKGTRQGCPLSPLIFIMALEILLKAIKKDINLQGIKIDNQDYKYRAFADDVICIIENPIQNIHKWIAKIDEFGKVAGLKINKKKTMMLTKNMSKRKQKELQDIAGLETPLKLKYLGIWISAKNNQLLDLNYIRIWKEIKNDLEKWKNINVSLLGRIAIIKMNILPKLLYLFQNIPIIRSTKLFKDWQKEIMKFIWKNKRARINYNIMISRKTQGGLGVPDLKLYHDACALCWIRDWAKLEKVRILNLEGHELRKGWHGYMWYKKAKIEKQFGNHFIRSALLRVWDNYKSRFHTKTPLWLSPIEADHRRLLGWRKWPTYRELLTVANDKRIPPKLKELTKIQELNKNVSWYQYFQIKEAYKGDSLVGFEQEPGFWDKFISIDKKCITVMYNNLLSWDTESSRVTKAMTTWAKNIERPIQMQEWESIWNKKMKYTYSVDLKENWLKLIHRWYLTPKKIGLMYKNANNKCWRCKTQTGSYFHMWWKCKKLGKFWTAILEESNVILKTKFIKKPELLLLGLYNCDDKIDPNTDKLFTFFITAARLVIARLWKSTQIPTKELWLDKLLEIKNMDQLSFLIKKTNGTILKATDWTSFEDYLKNIVHITKD</sequence>